<dbReference type="InterPro" id="IPR041664">
    <property type="entry name" value="AAA_16"/>
</dbReference>
<dbReference type="RefSeq" id="WP_065120191.1">
    <property type="nucleotide sequence ID" value="NZ_LZKQ01000082.1"/>
</dbReference>
<dbReference type="PANTHER" id="PTHR16305:SF28">
    <property type="entry name" value="GUANYLATE CYCLASE DOMAIN-CONTAINING PROTEIN"/>
    <property type="match status" value="1"/>
</dbReference>
<feature type="domain" description="Guanylate cyclase" evidence="3">
    <location>
        <begin position="42"/>
        <end position="173"/>
    </location>
</feature>
<evidence type="ECO:0000256" key="1">
    <source>
        <dbReference type="ARBA" id="ARBA00022741"/>
    </source>
</evidence>
<proteinExistence type="predicted"/>
<dbReference type="PANTHER" id="PTHR16305">
    <property type="entry name" value="TESTICULAR SOLUBLE ADENYLYL CYCLASE"/>
    <property type="match status" value="1"/>
</dbReference>
<dbReference type="CDD" id="cd07302">
    <property type="entry name" value="CHD"/>
    <property type="match status" value="1"/>
</dbReference>
<dbReference type="AlphaFoldDB" id="A0A1A3CL99"/>
<accession>A0A1A3CL99</accession>
<dbReference type="Gene3D" id="3.30.70.1230">
    <property type="entry name" value="Nucleotide cyclase"/>
    <property type="match status" value="1"/>
</dbReference>
<dbReference type="Pfam" id="PF00211">
    <property type="entry name" value="Guanylate_cyc"/>
    <property type="match status" value="1"/>
</dbReference>
<dbReference type="STRING" id="1790.A5645_18875"/>
<keyword evidence="1" id="KW-0547">Nucleotide-binding</keyword>
<evidence type="ECO:0000313" key="5">
    <source>
        <dbReference type="Proteomes" id="UP000093795"/>
    </source>
</evidence>
<evidence type="ECO:0000313" key="4">
    <source>
        <dbReference type="EMBL" id="OBI87744.1"/>
    </source>
</evidence>
<gene>
    <name evidence="4" type="ORF">A9X01_15765</name>
</gene>
<dbReference type="InterPro" id="IPR027417">
    <property type="entry name" value="P-loop_NTPase"/>
</dbReference>
<sequence>MAATSAVCPTCGSEPRAGARFCDACGSPLTVVVKPAEYKQVTVLFADVVRSMDIAAALGAERLREVMTELVDRSSAVVQRYAGTVDKFTGDGIMALFGAPVALEDHAFRACLAAMDIQQVVRGLAAEVRERDGIDLRLRIGLNSGQVITGEVGATHLGYTAVGAHVGMAQRMESAAPPGGVMLTESTARLVEDRVVLADREIVHIKGVATGVPARQLLAADLEYRRKVRYQSRLVGRETEKNTIDDLLDRSLGGQGAIITVTGRPGVGKTRLVREAVVTAAGRGFEVFTTHCQSHTKDIPFHAISRLLRAVFSVRDVGAEAARARVHGKIPEASDDDRVLLDDLLGIREDGIPLPDISPDAQRRRLGELIKTMAARRVEPVAYVVEDAHWIDSVSESMLAEFAVMVPRMRAVLLVAYRPEYSGALSKLPGSCALDIAPLDDSQSAALIRGLLGDDPSVRRLVDVIADRAAGIPFAAEEIVRDLAERGELEGAPGAYVCRREVSDIHVPASLQAIIGARIDRLPVTAKRTLNAAAVIGAQFDSELLQNLLDSIDIEPLIEAYLVEQVGYTPRATYAFSHPLIHAVAYESQLKSGRSELHRRVAAVMQRTRGGFTGQEAAIVAVQYAAAGDLQDAYDWHMQAATWYGARDIRAARKSWQQAVTVADQISGAEPDVLAMRIAPRALLCGSAFQVGGTPSDSGFAELRELTTEAGDKRSLALGMAGHLTTLVFNSHHLKAADMASEFATLVESIGDPAMTVGLFYAAAQAKWEAGHVTEALTLAQRVIDLADGDPTMGDFIIGSPLAWALTVRGAAGMFLGRPGWRNDLEEGISLAKNVDKASKPFVQLYKYQAGLQNGAVLLSSHDVAHTEAALEIAQSSGNNVALTYALLNRAMTLLHTDAGPDGLNCLNDARQMLVDQQLTTTLQRTSDIEMARQRAGSGDLDGAIALAASVLNQQFDCGEMIFRGPATTVLVEALLSRGGNADLDAAQRAVDRLAGVPTDPGFVPYELAVLRLGALLARARGDEAGYRESVRRFGVRARRAGFEGCAAQAEAMA</sequence>
<evidence type="ECO:0000256" key="2">
    <source>
        <dbReference type="ARBA" id="ARBA00022840"/>
    </source>
</evidence>
<evidence type="ECO:0000259" key="3">
    <source>
        <dbReference type="PROSITE" id="PS50125"/>
    </source>
</evidence>
<dbReference type="GO" id="GO:0004016">
    <property type="term" value="F:adenylate cyclase activity"/>
    <property type="evidence" value="ECO:0007669"/>
    <property type="project" value="TreeGrafter"/>
</dbReference>
<dbReference type="InterPro" id="IPR001054">
    <property type="entry name" value="A/G_cyclase"/>
</dbReference>
<name>A0A1A3CL99_MYCAS</name>
<dbReference type="SUPFAM" id="SSF55073">
    <property type="entry name" value="Nucleotide cyclase"/>
    <property type="match status" value="1"/>
</dbReference>
<dbReference type="Pfam" id="PF13191">
    <property type="entry name" value="AAA_16"/>
    <property type="match status" value="1"/>
</dbReference>
<dbReference type="SMART" id="SM00044">
    <property type="entry name" value="CYCc"/>
    <property type="match status" value="1"/>
</dbReference>
<dbReference type="eggNOG" id="COG2114">
    <property type="taxonomic scope" value="Bacteria"/>
</dbReference>
<comment type="caution">
    <text evidence="4">The sequence shown here is derived from an EMBL/GenBank/DDBJ whole genome shotgun (WGS) entry which is preliminary data.</text>
</comment>
<dbReference type="PROSITE" id="PS50125">
    <property type="entry name" value="GUANYLATE_CYCLASE_2"/>
    <property type="match status" value="1"/>
</dbReference>
<dbReference type="GO" id="GO:0035556">
    <property type="term" value="P:intracellular signal transduction"/>
    <property type="evidence" value="ECO:0007669"/>
    <property type="project" value="InterPro"/>
</dbReference>
<organism evidence="4 5">
    <name type="scientific">Mycobacterium asiaticum</name>
    <dbReference type="NCBI Taxonomy" id="1790"/>
    <lineage>
        <taxon>Bacteria</taxon>
        <taxon>Bacillati</taxon>
        <taxon>Actinomycetota</taxon>
        <taxon>Actinomycetes</taxon>
        <taxon>Mycobacteriales</taxon>
        <taxon>Mycobacteriaceae</taxon>
        <taxon>Mycobacterium</taxon>
    </lineage>
</organism>
<dbReference type="OrthoDB" id="5476461at2"/>
<dbReference type="EMBL" id="LZKQ01000082">
    <property type="protein sequence ID" value="OBI87744.1"/>
    <property type="molecule type" value="Genomic_DNA"/>
</dbReference>
<dbReference type="Proteomes" id="UP000093795">
    <property type="component" value="Unassembled WGS sequence"/>
</dbReference>
<dbReference type="GO" id="GO:0005524">
    <property type="term" value="F:ATP binding"/>
    <property type="evidence" value="ECO:0007669"/>
    <property type="project" value="UniProtKB-KW"/>
</dbReference>
<dbReference type="InterPro" id="IPR029787">
    <property type="entry name" value="Nucleotide_cyclase"/>
</dbReference>
<protein>
    <recommendedName>
        <fullName evidence="3">Guanylate cyclase domain-containing protein</fullName>
    </recommendedName>
</protein>
<dbReference type="eggNOG" id="COG3899">
    <property type="taxonomic scope" value="Bacteria"/>
</dbReference>
<dbReference type="SUPFAM" id="SSF52540">
    <property type="entry name" value="P-loop containing nucleoside triphosphate hydrolases"/>
    <property type="match status" value="1"/>
</dbReference>
<dbReference type="GO" id="GO:0009190">
    <property type="term" value="P:cyclic nucleotide biosynthetic process"/>
    <property type="evidence" value="ECO:0007669"/>
    <property type="project" value="InterPro"/>
</dbReference>
<reference evidence="4 5" key="1">
    <citation type="submission" date="2016-06" db="EMBL/GenBank/DDBJ databases">
        <authorList>
            <person name="Kjaerup R.B."/>
            <person name="Dalgaard T.S."/>
            <person name="Juul-Madsen H.R."/>
        </authorList>
    </citation>
    <scope>NUCLEOTIDE SEQUENCE [LARGE SCALE GENOMIC DNA]</scope>
    <source>
        <strain evidence="4 5">1081914.2</strain>
    </source>
</reference>
<keyword evidence="2" id="KW-0067">ATP-binding</keyword>
<dbReference type="Gene3D" id="3.40.50.300">
    <property type="entry name" value="P-loop containing nucleotide triphosphate hydrolases"/>
    <property type="match status" value="1"/>
</dbReference>
<dbReference type="GO" id="GO:0005737">
    <property type="term" value="C:cytoplasm"/>
    <property type="evidence" value="ECO:0007669"/>
    <property type="project" value="TreeGrafter"/>
</dbReference>